<accession>A0A0Q0PRS2</accession>
<organism evidence="1 2">
    <name type="scientific">Vibrio metoecus</name>
    <dbReference type="NCBI Taxonomy" id="1481663"/>
    <lineage>
        <taxon>Bacteria</taxon>
        <taxon>Pseudomonadati</taxon>
        <taxon>Pseudomonadota</taxon>
        <taxon>Gammaproteobacteria</taxon>
        <taxon>Vibrionales</taxon>
        <taxon>Vibrionaceae</taxon>
        <taxon>Vibrio</taxon>
    </lineage>
</organism>
<dbReference type="Proteomes" id="UP000053724">
    <property type="component" value="Unassembled WGS sequence"/>
</dbReference>
<protein>
    <submittedName>
        <fullName evidence="1">Uncharacterized protein</fullName>
    </submittedName>
</protein>
<gene>
    <name evidence="1" type="ORF">AAY55_13820</name>
</gene>
<evidence type="ECO:0000313" key="2">
    <source>
        <dbReference type="Proteomes" id="UP000053724"/>
    </source>
</evidence>
<reference evidence="1 2" key="1">
    <citation type="journal article" date="2015" name="Genome Biol. Evol.">
        <title>The Dynamics of Genetic Interactions between Vibrio metoecus and Vibrio cholerae, Two Close Relatives Co-Occurring in the Environment.</title>
        <authorList>
            <person name="Orata F.D."/>
            <person name="Kirchberger P.C."/>
            <person name="Meheust R."/>
            <person name="Barlow E.J."/>
            <person name="Tarr C.L."/>
            <person name="Boucher Y."/>
        </authorList>
    </citation>
    <scope>NUCLEOTIDE SEQUENCE [LARGE SCALE GENOMIC DNA]</scope>
    <source>
        <strain evidence="1 2">08-2459</strain>
    </source>
</reference>
<dbReference type="EMBL" id="LCUF01000019">
    <property type="protein sequence ID" value="KQA22966.1"/>
    <property type="molecule type" value="Genomic_DNA"/>
</dbReference>
<sequence length="71" mass="8216">MRHRNPFYPAESTDIAGVITASPKKKPVAKIPSNMAIRRQGLGVDFVEQWRIKSEYRLHHFDRRVSPAKDI</sequence>
<evidence type="ECO:0000313" key="1">
    <source>
        <dbReference type="EMBL" id="KQA22966.1"/>
    </source>
</evidence>
<comment type="caution">
    <text evidence="1">The sequence shown here is derived from an EMBL/GenBank/DDBJ whole genome shotgun (WGS) entry which is preliminary data.</text>
</comment>
<name>A0A0Q0PRS2_VIBMT</name>
<dbReference type="AlphaFoldDB" id="A0A0Q0PRS2"/>
<dbReference type="PATRIC" id="fig|1481663.8.peg.1951"/>
<proteinExistence type="predicted"/>